<dbReference type="EC" id="3.1.21.-" evidence="5"/>
<evidence type="ECO:0000256" key="1">
    <source>
        <dbReference type="ARBA" id="ARBA00010923"/>
    </source>
</evidence>
<dbReference type="SUPFAM" id="SSF116734">
    <property type="entry name" value="DNA methylase specificity domain"/>
    <property type="match status" value="1"/>
</dbReference>
<comment type="caution">
    <text evidence="5">The sequence shown here is derived from an EMBL/GenBank/DDBJ whole genome shotgun (WGS) entry which is preliminary data.</text>
</comment>
<dbReference type="InterPro" id="IPR000055">
    <property type="entry name" value="Restrct_endonuc_typeI_TRD"/>
</dbReference>
<dbReference type="Gene3D" id="1.10.287.1120">
    <property type="entry name" value="Bipartite methylase S protein"/>
    <property type="match status" value="1"/>
</dbReference>
<keyword evidence="2" id="KW-0680">Restriction system</keyword>
<feature type="domain" description="Type I restriction modification DNA specificity" evidence="4">
    <location>
        <begin position="2"/>
        <end position="123"/>
    </location>
</feature>
<keyword evidence="5" id="KW-0255">Endonuclease</keyword>
<dbReference type="Pfam" id="PF01420">
    <property type="entry name" value="Methylase_S"/>
    <property type="match status" value="1"/>
</dbReference>
<evidence type="ECO:0000259" key="4">
    <source>
        <dbReference type="Pfam" id="PF01420"/>
    </source>
</evidence>
<dbReference type="AlphaFoldDB" id="A0AAP5Y1E9"/>
<evidence type="ECO:0000313" key="6">
    <source>
        <dbReference type="Proteomes" id="UP001281096"/>
    </source>
</evidence>
<accession>A0AAP5Y1E9</accession>
<keyword evidence="5" id="KW-0378">Hydrolase</keyword>
<sequence length="141" mass="16270">MYPVYSSQIKNHGIFGYYNKYLAQKKIIFSTHGNPGSAKFIQEKFFATSNCGILTSKKYPESTLFAIQFEKNSKKFISQGTIPHLISSNVLKIELKFTPDVAEQQKISQLFETFNSLILAYEKKVEYLKNLKNSFITKMFI</sequence>
<keyword evidence="3" id="KW-0238">DNA-binding</keyword>
<dbReference type="GO" id="GO:0004519">
    <property type="term" value="F:endonuclease activity"/>
    <property type="evidence" value="ECO:0007669"/>
    <property type="project" value="UniProtKB-KW"/>
</dbReference>
<dbReference type="Gene3D" id="3.90.220.20">
    <property type="entry name" value="DNA methylase specificity domains"/>
    <property type="match status" value="1"/>
</dbReference>
<dbReference type="PANTHER" id="PTHR30408">
    <property type="entry name" value="TYPE-1 RESTRICTION ENZYME ECOKI SPECIFICITY PROTEIN"/>
    <property type="match status" value="1"/>
</dbReference>
<gene>
    <name evidence="5" type="ORF">R7V46_03645</name>
</gene>
<dbReference type="InterPro" id="IPR044946">
    <property type="entry name" value="Restrct_endonuc_typeI_TRD_sf"/>
</dbReference>
<evidence type="ECO:0000313" key="5">
    <source>
        <dbReference type="EMBL" id="MDW2852984.1"/>
    </source>
</evidence>
<dbReference type="GO" id="GO:0009307">
    <property type="term" value="P:DNA restriction-modification system"/>
    <property type="evidence" value="ECO:0007669"/>
    <property type="project" value="UniProtKB-KW"/>
</dbReference>
<keyword evidence="5" id="KW-0540">Nuclease</keyword>
<comment type="similarity">
    <text evidence="1">Belongs to the type-I restriction system S methylase family.</text>
</comment>
<dbReference type="EMBL" id="JAWPET010000035">
    <property type="protein sequence ID" value="MDW2852984.1"/>
    <property type="molecule type" value="Genomic_DNA"/>
</dbReference>
<reference evidence="5" key="1">
    <citation type="submission" date="2023-10" db="EMBL/GenBank/DDBJ databases">
        <title>Genome sequences of Mycoplasma ovipneumoniae isolated from goats.</title>
        <authorList>
            <person name="Spergser J."/>
        </authorList>
    </citation>
    <scope>NUCLEOTIDE SEQUENCE</scope>
    <source>
        <strain evidence="5">2167_2</strain>
    </source>
</reference>
<proteinExistence type="inferred from homology"/>
<dbReference type="RefSeq" id="WP_318043217.1">
    <property type="nucleotide sequence ID" value="NZ_JAWPET010000035.1"/>
</dbReference>
<evidence type="ECO:0000256" key="2">
    <source>
        <dbReference type="ARBA" id="ARBA00022747"/>
    </source>
</evidence>
<dbReference type="GO" id="GO:0016787">
    <property type="term" value="F:hydrolase activity"/>
    <property type="evidence" value="ECO:0007669"/>
    <property type="project" value="UniProtKB-KW"/>
</dbReference>
<name>A0AAP5Y1E9_9BACT</name>
<dbReference type="PANTHER" id="PTHR30408:SF12">
    <property type="entry name" value="TYPE I RESTRICTION ENZYME MJAVIII SPECIFICITY SUBUNIT"/>
    <property type="match status" value="1"/>
</dbReference>
<dbReference type="GO" id="GO:0003677">
    <property type="term" value="F:DNA binding"/>
    <property type="evidence" value="ECO:0007669"/>
    <property type="project" value="UniProtKB-KW"/>
</dbReference>
<protein>
    <submittedName>
        <fullName evidence="5">Restriction endonuclease subunit S</fullName>
        <ecNumber evidence="5">3.1.21.-</ecNumber>
    </submittedName>
</protein>
<dbReference type="Proteomes" id="UP001281096">
    <property type="component" value="Unassembled WGS sequence"/>
</dbReference>
<organism evidence="5 6">
    <name type="scientific">Mesomycoplasma ovipneumoniae</name>
    <dbReference type="NCBI Taxonomy" id="29562"/>
    <lineage>
        <taxon>Bacteria</taxon>
        <taxon>Bacillati</taxon>
        <taxon>Mycoplasmatota</taxon>
        <taxon>Mycoplasmoidales</taxon>
        <taxon>Metamycoplasmataceae</taxon>
        <taxon>Mesomycoplasma</taxon>
    </lineage>
</organism>
<evidence type="ECO:0000256" key="3">
    <source>
        <dbReference type="ARBA" id="ARBA00023125"/>
    </source>
</evidence>
<dbReference type="InterPro" id="IPR052021">
    <property type="entry name" value="Type-I_RS_S_subunit"/>
</dbReference>